<dbReference type="Proteomes" id="UP001610334">
    <property type="component" value="Unassembled WGS sequence"/>
</dbReference>
<proteinExistence type="predicted"/>
<comment type="caution">
    <text evidence="2">The sequence shown here is derived from an EMBL/GenBank/DDBJ whole genome shotgun (WGS) entry which is preliminary data.</text>
</comment>
<reference evidence="2 3" key="1">
    <citation type="submission" date="2024-07" db="EMBL/GenBank/DDBJ databases">
        <title>Section-level genome sequencing and comparative genomics of Aspergillus sections Usti and Cavernicolus.</title>
        <authorList>
            <consortium name="Lawrence Berkeley National Laboratory"/>
            <person name="Nybo J.L."/>
            <person name="Vesth T.C."/>
            <person name="Theobald S."/>
            <person name="Frisvad J.C."/>
            <person name="Larsen T.O."/>
            <person name="Kjaerboelling I."/>
            <person name="Rothschild-Mancinelli K."/>
            <person name="Lyhne E.K."/>
            <person name="Kogle M.E."/>
            <person name="Barry K."/>
            <person name="Clum A."/>
            <person name="Na H."/>
            <person name="Ledsgaard L."/>
            <person name="Lin J."/>
            <person name="Lipzen A."/>
            <person name="Kuo A."/>
            <person name="Riley R."/>
            <person name="Mondo S."/>
            <person name="Labutti K."/>
            <person name="Haridas S."/>
            <person name="Pangalinan J."/>
            <person name="Salamov A.A."/>
            <person name="Simmons B.A."/>
            <person name="Magnuson J.K."/>
            <person name="Chen J."/>
            <person name="Drula E."/>
            <person name="Henrissat B."/>
            <person name="Wiebenga A."/>
            <person name="Lubbers R.J."/>
            <person name="Gomes A.C."/>
            <person name="Makela M.R."/>
            <person name="Stajich J."/>
            <person name="Grigoriev I.V."/>
            <person name="Mortensen U.H."/>
            <person name="De Vries R.P."/>
            <person name="Baker S.E."/>
            <person name="Andersen M.R."/>
        </authorList>
    </citation>
    <scope>NUCLEOTIDE SEQUENCE [LARGE SCALE GENOMIC DNA]</scope>
    <source>
        <strain evidence="2 3">CBS 588.65</strain>
    </source>
</reference>
<keyword evidence="3" id="KW-1185">Reference proteome</keyword>
<feature type="chain" id="PRO_5046145979" evidence="1">
    <location>
        <begin position="18"/>
        <end position="55"/>
    </location>
</feature>
<evidence type="ECO:0000256" key="1">
    <source>
        <dbReference type="SAM" id="SignalP"/>
    </source>
</evidence>
<feature type="signal peptide" evidence="1">
    <location>
        <begin position="1"/>
        <end position="17"/>
    </location>
</feature>
<gene>
    <name evidence="2" type="ORF">BJX63DRAFT_379801</name>
</gene>
<keyword evidence="1" id="KW-0732">Signal</keyword>
<protein>
    <submittedName>
        <fullName evidence="2">Uncharacterized protein</fullName>
    </submittedName>
</protein>
<dbReference type="EMBL" id="JBFXLT010000006">
    <property type="protein sequence ID" value="KAL2820637.1"/>
    <property type="molecule type" value="Genomic_DNA"/>
</dbReference>
<evidence type="ECO:0000313" key="2">
    <source>
        <dbReference type="EMBL" id="KAL2820637.1"/>
    </source>
</evidence>
<accession>A0ABR4HZ50</accession>
<evidence type="ECO:0000313" key="3">
    <source>
        <dbReference type="Proteomes" id="UP001610334"/>
    </source>
</evidence>
<sequence length="55" mass="5806">MVLACYCLVVRLRLGYSQVPTEGMEAKHGAYSTAAWANTATVCVPASLNGCRASL</sequence>
<organism evidence="2 3">
    <name type="scientific">Aspergillus granulosus</name>
    <dbReference type="NCBI Taxonomy" id="176169"/>
    <lineage>
        <taxon>Eukaryota</taxon>
        <taxon>Fungi</taxon>
        <taxon>Dikarya</taxon>
        <taxon>Ascomycota</taxon>
        <taxon>Pezizomycotina</taxon>
        <taxon>Eurotiomycetes</taxon>
        <taxon>Eurotiomycetidae</taxon>
        <taxon>Eurotiales</taxon>
        <taxon>Aspergillaceae</taxon>
        <taxon>Aspergillus</taxon>
        <taxon>Aspergillus subgen. Nidulantes</taxon>
    </lineage>
</organism>
<name>A0ABR4HZ50_9EURO</name>